<feature type="transmembrane region" description="Helical" evidence="1">
    <location>
        <begin position="88"/>
        <end position="110"/>
    </location>
</feature>
<dbReference type="Proteomes" id="UP000316545">
    <property type="component" value="Unassembled WGS sequence"/>
</dbReference>
<keyword evidence="3" id="KW-1185">Reference proteome</keyword>
<organism evidence="2 3">
    <name type="scientific">Nitrospirillum amazonense</name>
    <dbReference type="NCBI Taxonomy" id="28077"/>
    <lineage>
        <taxon>Bacteria</taxon>
        <taxon>Pseudomonadati</taxon>
        <taxon>Pseudomonadota</taxon>
        <taxon>Alphaproteobacteria</taxon>
        <taxon>Rhodospirillales</taxon>
        <taxon>Azospirillaceae</taxon>
        <taxon>Nitrospirillum</taxon>
    </lineage>
</organism>
<sequence length="528" mass="59174">MTTQHRLASVLGWGIFLPAMILQITAWRLFNEASMGETSPWSTSMDAFIYSISQVIFGKTVLVNFPAQYGLSAEFIGGLLRLFPFSMLTFSFVFCVMQVISMAAVFYAFAKEVRVWALRPLFGLSLVLVTFSSVLMINGVDEYYLQYWPLRFIWPALSIFALQAYKSTPDLRHAAAVSVIAAIGTIWNIESGLPIAIGFAALLATKWAYNLGSRDARSVALRRHLLRALLQHVILFVGFAAATAVYISAKAEHPPHWGWLVEYQKLFYGLGVAMLPMPLTITTPWMSVLALYLLGLLLAASAWRRTPRTRGYDLIFFIAMLGWGLFTYYQGRSHILNLINVCWPAILLATILADRAIRFVRTRRLSRPYLILPTIAIASLCYTALPFVQNLGLFWQDTLKVIDTWDQAASPLVSDELAFIRRHTVPGEACVLLTRRQGLYYAAAGLGNPIDGPGYSEMLTIKDRDALMAQLNTRRFDCVFIGTGKDSEQYLDTDVSAPFRDYEAVATNAKGTLHFLKPKKVIAPEDRL</sequence>
<feature type="transmembrane region" description="Helical" evidence="1">
    <location>
        <begin position="312"/>
        <end position="329"/>
    </location>
</feature>
<feature type="transmembrane region" description="Helical" evidence="1">
    <location>
        <begin position="7"/>
        <end position="27"/>
    </location>
</feature>
<gene>
    <name evidence="2" type="ORF">FBZ88_108100</name>
</gene>
<dbReference type="EMBL" id="VITO01000008">
    <property type="protein sequence ID" value="TWB26336.1"/>
    <property type="molecule type" value="Genomic_DNA"/>
</dbReference>
<accession>A0A560FXH1</accession>
<evidence type="ECO:0000313" key="2">
    <source>
        <dbReference type="EMBL" id="TWB26336.1"/>
    </source>
</evidence>
<protein>
    <recommendedName>
        <fullName evidence="4">4-amino-4-deoxy-L-arabinose transferase-like glycosyltransferase</fullName>
    </recommendedName>
</protein>
<feature type="transmembrane region" description="Helical" evidence="1">
    <location>
        <begin position="267"/>
        <end position="300"/>
    </location>
</feature>
<keyword evidence="1" id="KW-0472">Membrane</keyword>
<feature type="transmembrane region" description="Helical" evidence="1">
    <location>
        <begin position="116"/>
        <end position="136"/>
    </location>
</feature>
<keyword evidence="1" id="KW-0812">Transmembrane</keyword>
<feature type="transmembrane region" description="Helical" evidence="1">
    <location>
        <begin position="177"/>
        <end position="204"/>
    </location>
</feature>
<evidence type="ECO:0000313" key="3">
    <source>
        <dbReference type="Proteomes" id="UP000316545"/>
    </source>
</evidence>
<reference evidence="2 3" key="1">
    <citation type="submission" date="2019-06" db="EMBL/GenBank/DDBJ databases">
        <title>Genomic Encyclopedia of Type Strains, Phase IV (KMG-V): Genome sequencing to study the core and pangenomes of soil and plant-associated prokaryotes.</title>
        <authorList>
            <person name="Whitman W."/>
        </authorList>
    </citation>
    <scope>NUCLEOTIDE SEQUENCE [LARGE SCALE GENOMIC DNA]</scope>
    <source>
        <strain evidence="2 3">BR 11865</strain>
    </source>
</reference>
<feature type="transmembrane region" description="Helical" evidence="1">
    <location>
        <begin position="225"/>
        <end position="247"/>
    </location>
</feature>
<name>A0A560FXH1_9PROT</name>
<comment type="caution">
    <text evidence="2">The sequence shown here is derived from an EMBL/GenBank/DDBJ whole genome shotgun (WGS) entry which is preliminary data.</text>
</comment>
<proteinExistence type="predicted"/>
<feature type="transmembrane region" description="Helical" evidence="1">
    <location>
        <begin position="335"/>
        <end position="357"/>
    </location>
</feature>
<evidence type="ECO:0000256" key="1">
    <source>
        <dbReference type="SAM" id="Phobius"/>
    </source>
</evidence>
<dbReference type="AlphaFoldDB" id="A0A560FXH1"/>
<keyword evidence="1" id="KW-1133">Transmembrane helix</keyword>
<feature type="transmembrane region" description="Helical" evidence="1">
    <location>
        <begin position="369"/>
        <end position="388"/>
    </location>
</feature>
<evidence type="ECO:0008006" key="4">
    <source>
        <dbReference type="Google" id="ProtNLM"/>
    </source>
</evidence>